<dbReference type="KEGG" id="mmaz:MmTuc01_3368"/>
<dbReference type="BioCyc" id="MMAZ1236903:G139K-3211-MONOMER"/>
<name>M1PDI9_METMZ</name>
<dbReference type="Proteomes" id="UP000011718">
    <property type="component" value="Chromosome"/>
</dbReference>
<dbReference type="HOGENOM" id="CLU_3282883_0_0_2"/>
<reference evidence="1 2" key="1">
    <citation type="journal article" date="2013" name="Genome Announc.">
        <title>Complete Genome of a Methanosarcina mazei Strain Isolated from Sediment Samples from an Amazonian Flooded Area.</title>
        <authorList>
            <person name="Assis das Gracas D."/>
            <person name="Thiago Juca Ramos R."/>
            <person name="Vieira Araujo A.C."/>
            <person name="Zahlouth R."/>
            <person name="Ribeiro Carneiro A."/>
            <person name="Souza Lopes T."/>
            <person name="Azevedo Barauna R."/>
            <person name="Azevedo V."/>
            <person name="Cruz Schneider M.P."/>
            <person name="Pellizari V.H."/>
            <person name="Silva A."/>
        </authorList>
    </citation>
    <scope>NUCLEOTIDE SEQUENCE [LARGE SCALE GENOMIC DNA]</scope>
    <source>
        <strain evidence="1 2">Tuc01</strain>
    </source>
</reference>
<protein>
    <submittedName>
        <fullName evidence="1">Uncharacterized protein</fullName>
    </submittedName>
</protein>
<proteinExistence type="predicted"/>
<organism evidence="1 2">
    <name type="scientific">Methanosarcina mazei Tuc01</name>
    <dbReference type="NCBI Taxonomy" id="1236903"/>
    <lineage>
        <taxon>Archaea</taxon>
        <taxon>Methanobacteriati</taxon>
        <taxon>Methanobacteriota</taxon>
        <taxon>Stenosarchaea group</taxon>
        <taxon>Methanomicrobia</taxon>
        <taxon>Methanosarcinales</taxon>
        <taxon>Methanosarcinaceae</taxon>
        <taxon>Methanosarcina</taxon>
    </lineage>
</organism>
<accession>M1PDI9</accession>
<gene>
    <name evidence="1" type="ORF">MmTuc01_3368</name>
</gene>
<dbReference type="EMBL" id="CP004144">
    <property type="protein sequence ID" value="AGF98622.1"/>
    <property type="molecule type" value="Genomic_DNA"/>
</dbReference>
<sequence>MALTKKDIPEQGLLLKTAPKYQNLPEPQAFHIEDYYPSDL</sequence>
<evidence type="ECO:0000313" key="2">
    <source>
        <dbReference type="Proteomes" id="UP000011718"/>
    </source>
</evidence>
<dbReference type="AlphaFoldDB" id="M1PDI9"/>
<evidence type="ECO:0000313" key="1">
    <source>
        <dbReference type="EMBL" id="AGF98622.1"/>
    </source>
</evidence>